<proteinExistence type="predicted"/>
<keyword evidence="2" id="KW-0547">Nucleotide-binding</keyword>
<evidence type="ECO:0000259" key="1">
    <source>
        <dbReference type="Pfam" id="PF04851"/>
    </source>
</evidence>
<dbReference type="Proteomes" id="UP000769156">
    <property type="component" value="Unassembled WGS sequence"/>
</dbReference>
<reference evidence="2" key="1">
    <citation type="journal article" date="2021" name="PeerJ">
        <title>Extensive microbial diversity within the chicken gut microbiome revealed by metagenomics and culture.</title>
        <authorList>
            <person name="Gilroy R."/>
            <person name="Ravi A."/>
            <person name="Getino M."/>
            <person name="Pursley I."/>
            <person name="Horton D.L."/>
            <person name="Alikhan N.F."/>
            <person name="Baker D."/>
            <person name="Gharbi K."/>
            <person name="Hall N."/>
            <person name="Watson M."/>
            <person name="Adriaenssens E.M."/>
            <person name="Foster-Nyarko E."/>
            <person name="Jarju S."/>
            <person name="Secka A."/>
            <person name="Antonio M."/>
            <person name="Oren A."/>
            <person name="Chaudhuri R.R."/>
            <person name="La Ragione R."/>
            <person name="Hildebrand F."/>
            <person name="Pallen M.J."/>
        </authorList>
    </citation>
    <scope>NUCLEOTIDE SEQUENCE</scope>
    <source>
        <strain evidence="2">ChiSjej5B23-16112</strain>
    </source>
</reference>
<dbReference type="EMBL" id="DYVY01000047">
    <property type="protein sequence ID" value="HJF93684.1"/>
    <property type="molecule type" value="Genomic_DNA"/>
</dbReference>
<sequence length="93" mass="10735">MSEETDDREGEQEMKDLYDNVLQFKGKWRDYQDRILQNSQKYLADGKLHIVAAPGSGKTTLGIELLRRLGEPCLILSPSITIRQQWLERITEG</sequence>
<name>A0A921LDM7_9FIRM</name>
<dbReference type="Gene3D" id="3.40.50.300">
    <property type="entry name" value="P-loop containing nucleotide triphosphate hydrolases"/>
    <property type="match status" value="1"/>
</dbReference>
<evidence type="ECO:0000313" key="3">
    <source>
        <dbReference type="Proteomes" id="UP000769156"/>
    </source>
</evidence>
<dbReference type="GO" id="GO:0005829">
    <property type="term" value="C:cytosol"/>
    <property type="evidence" value="ECO:0007669"/>
    <property type="project" value="TreeGrafter"/>
</dbReference>
<organism evidence="2 3">
    <name type="scientific">Lachnoclostridium phocaeense</name>
    <dbReference type="NCBI Taxonomy" id="1871021"/>
    <lineage>
        <taxon>Bacteria</taxon>
        <taxon>Bacillati</taxon>
        <taxon>Bacillota</taxon>
        <taxon>Clostridia</taxon>
        <taxon>Lachnospirales</taxon>
        <taxon>Lachnospiraceae</taxon>
    </lineage>
</organism>
<dbReference type="PANTHER" id="PTHR47396:SF1">
    <property type="entry name" value="ATP-DEPENDENT HELICASE IRC3-RELATED"/>
    <property type="match status" value="1"/>
</dbReference>
<dbReference type="InterPro" id="IPR050742">
    <property type="entry name" value="Helicase_Restrict-Modif_Enz"/>
</dbReference>
<dbReference type="GO" id="GO:0005524">
    <property type="term" value="F:ATP binding"/>
    <property type="evidence" value="ECO:0007669"/>
    <property type="project" value="InterPro"/>
</dbReference>
<protein>
    <submittedName>
        <fullName evidence="2">DEAD/DEAH box helicase family protein</fullName>
    </submittedName>
</protein>
<dbReference type="GO" id="GO:0016787">
    <property type="term" value="F:hydrolase activity"/>
    <property type="evidence" value="ECO:0007669"/>
    <property type="project" value="InterPro"/>
</dbReference>
<dbReference type="GO" id="GO:0004386">
    <property type="term" value="F:helicase activity"/>
    <property type="evidence" value="ECO:0007669"/>
    <property type="project" value="UniProtKB-KW"/>
</dbReference>
<comment type="caution">
    <text evidence="2">The sequence shown here is derived from an EMBL/GenBank/DDBJ whole genome shotgun (WGS) entry which is preliminary data.</text>
</comment>
<feature type="non-terminal residue" evidence="2">
    <location>
        <position position="93"/>
    </location>
</feature>
<dbReference type="SUPFAM" id="SSF52540">
    <property type="entry name" value="P-loop containing nucleoside triphosphate hydrolases"/>
    <property type="match status" value="1"/>
</dbReference>
<dbReference type="InterPro" id="IPR027417">
    <property type="entry name" value="P-loop_NTPase"/>
</dbReference>
<keyword evidence="2" id="KW-0378">Hydrolase</keyword>
<dbReference type="GO" id="GO:0003677">
    <property type="term" value="F:DNA binding"/>
    <property type="evidence" value="ECO:0007669"/>
    <property type="project" value="InterPro"/>
</dbReference>
<keyword evidence="2" id="KW-0067">ATP-binding</keyword>
<dbReference type="PANTHER" id="PTHR47396">
    <property type="entry name" value="TYPE I RESTRICTION ENZYME ECOKI R PROTEIN"/>
    <property type="match status" value="1"/>
</dbReference>
<evidence type="ECO:0000313" key="2">
    <source>
        <dbReference type="EMBL" id="HJF93684.1"/>
    </source>
</evidence>
<dbReference type="Pfam" id="PF04851">
    <property type="entry name" value="ResIII"/>
    <property type="match status" value="1"/>
</dbReference>
<dbReference type="AlphaFoldDB" id="A0A921LDM7"/>
<dbReference type="InterPro" id="IPR006935">
    <property type="entry name" value="Helicase/UvrB_N"/>
</dbReference>
<accession>A0A921LDM7</accession>
<keyword evidence="2" id="KW-0347">Helicase</keyword>
<gene>
    <name evidence="2" type="ORF">K8V82_02710</name>
</gene>
<feature type="domain" description="Helicase/UvrB N-terminal" evidence="1">
    <location>
        <begin position="27"/>
        <end position="91"/>
    </location>
</feature>
<reference evidence="2" key="2">
    <citation type="submission" date="2021-09" db="EMBL/GenBank/DDBJ databases">
        <authorList>
            <person name="Gilroy R."/>
        </authorList>
    </citation>
    <scope>NUCLEOTIDE SEQUENCE</scope>
    <source>
        <strain evidence="2">ChiSjej5B23-16112</strain>
    </source>
</reference>